<dbReference type="InterPro" id="IPR034600">
    <property type="entry name" value="Ribosomal_bL31m"/>
</dbReference>
<name>A0A4P9XJL7_9FUNG</name>
<evidence type="ECO:0000313" key="4">
    <source>
        <dbReference type="EMBL" id="RKP05380.1"/>
    </source>
</evidence>
<dbReference type="GO" id="GO:0005762">
    <property type="term" value="C:mitochondrial large ribosomal subunit"/>
    <property type="evidence" value="ECO:0007669"/>
    <property type="project" value="InterPro"/>
</dbReference>
<evidence type="ECO:0000256" key="1">
    <source>
        <dbReference type="ARBA" id="ARBA00022980"/>
    </source>
</evidence>
<dbReference type="STRING" id="78915.A0A4P9XJL7"/>
<evidence type="ECO:0000256" key="2">
    <source>
        <dbReference type="ARBA" id="ARBA00023274"/>
    </source>
</evidence>
<reference evidence="5" key="1">
    <citation type="journal article" date="2018" name="Nat. Microbiol.">
        <title>Leveraging single-cell genomics to expand the fungal tree of life.</title>
        <authorList>
            <person name="Ahrendt S.R."/>
            <person name="Quandt C.A."/>
            <person name="Ciobanu D."/>
            <person name="Clum A."/>
            <person name="Salamov A."/>
            <person name="Andreopoulos B."/>
            <person name="Cheng J.F."/>
            <person name="Woyke T."/>
            <person name="Pelin A."/>
            <person name="Henrissat B."/>
            <person name="Reynolds N.K."/>
            <person name="Benny G.L."/>
            <person name="Smith M.E."/>
            <person name="James T.Y."/>
            <person name="Grigoriev I.V."/>
        </authorList>
    </citation>
    <scope>NUCLEOTIDE SEQUENCE [LARGE SCALE GENOMIC DNA]</scope>
    <source>
        <strain evidence="5">RSA 1356</strain>
    </source>
</reference>
<dbReference type="AlphaFoldDB" id="A0A4P9XJL7"/>
<dbReference type="OrthoDB" id="5587740at2759"/>
<dbReference type="SUPFAM" id="SSF143800">
    <property type="entry name" value="L28p-like"/>
    <property type="match status" value="1"/>
</dbReference>
<dbReference type="Proteomes" id="UP000271241">
    <property type="component" value="Unassembled WGS sequence"/>
</dbReference>
<evidence type="ECO:0000313" key="5">
    <source>
        <dbReference type="Proteomes" id="UP000271241"/>
    </source>
</evidence>
<accession>A0A4P9XJL7</accession>
<gene>
    <name evidence="4" type="ORF">THASP1DRAFT_11687</name>
</gene>
<proteinExistence type="predicted"/>
<dbReference type="Gene3D" id="6.20.130.10">
    <property type="match status" value="1"/>
</dbReference>
<dbReference type="Pfam" id="PF21492">
    <property type="entry name" value="bL31_N"/>
    <property type="match status" value="1"/>
</dbReference>
<organism evidence="4 5">
    <name type="scientific">Thamnocephalis sphaerospora</name>
    <dbReference type="NCBI Taxonomy" id="78915"/>
    <lineage>
        <taxon>Eukaryota</taxon>
        <taxon>Fungi</taxon>
        <taxon>Fungi incertae sedis</taxon>
        <taxon>Zoopagomycota</taxon>
        <taxon>Zoopagomycotina</taxon>
        <taxon>Zoopagomycetes</taxon>
        <taxon>Zoopagales</taxon>
        <taxon>Sigmoideomycetaceae</taxon>
        <taxon>Thamnocephalis</taxon>
    </lineage>
</organism>
<dbReference type="EMBL" id="KZ993149">
    <property type="protein sequence ID" value="RKP05380.1"/>
    <property type="molecule type" value="Genomic_DNA"/>
</dbReference>
<keyword evidence="5" id="KW-1185">Reference proteome</keyword>
<keyword evidence="1 4" id="KW-0689">Ribosomal protein</keyword>
<sequence length="76" mass="8706">PELFTQTVVLSNGASFTRRTTSPKALLRLTKDTRNHPFWNPTTQLALDDDSGTLKRFNKRFGNMDDLSDLSFLEME</sequence>
<evidence type="ECO:0000259" key="3">
    <source>
        <dbReference type="Pfam" id="PF21492"/>
    </source>
</evidence>
<dbReference type="PANTHER" id="PTHR28174">
    <property type="entry name" value="54S RIBOSOMAL PROTEIN L36, MITOCHONDRIAL"/>
    <property type="match status" value="1"/>
</dbReference>
<dbReference type="InterPro" id="IPR034704">
    <property type="entry name" value="Ribosomal_bL28/bL31-like_sf"/>
</dbReference>
<dbReference type="GO" id="GO:0003735">
    <property type="term" value="F:structural constituent of ribosome"/>
    <property type="evidence" value="ECO:0007669"/>
    <property type="project" value="InterPro"/>
</dbReference>
<protein>
    <submittedName>
        <fullName evidence="4">Large subunit ribosomal protein L31</fullName>
    </submittedName>
</protein>
<keyword evidence="2" id="KW-0687">Ribonucleoprotein</keyword>
<feature type="non-terminal residue" evidence="4">
    <location>
        <position position="1"/>
    </location>
</feature>
<feature type="domain" description="Ribosomal protein bL31m N-terminal" evidence="3">
    <location>
        <begin position="4"/>
        <end position="42"/>
    </location>
</feature>
<dbReference type="GO" id="GO:0032543">
    <property type="term" value="P:mitochondrial translation"/>
    <property type="evidence" value="ECO:0007669"/>
    <property type="project" value="InterPro"/>
</dbReference>
<dbReference type="PANTHER" id="PTHR28174:SF1">
    <property type="entry name" value="LARGE RIBOSOMAL SUBUNIT PROTEIN BL31M"/>
    <property type="match status" value="1"/>
</dbReference>
<feature type="non-terminal residue" evidence="4">
    <location>
        <position position="76"/>
    </location>
</feature>
<dbReference type="InterPro" id="IPR048874">
    <property type="entry name" value="Ribosomal_bL31m_N"/>
</dbReference>